<sequence length="113" mass="13503">EKKEVNLRARKELLNKIDKVPLSIEKDKVRKTPIEEVVEEFERKTNNLRPLKDEVIQQSKKKLKAMVKKSILREQFAKRQEEKEKKKDPMGKMALEEKRIKKAKRNNPCLPRL</sequence>
<reference evidence="2" key="1">
    <citation type="submission" date="2023-03" db="UniProtKB">
        <authorList>
            <consortium name="EnsemblPlants"/>
        </authorList>
    </citation>
    <scope>IDENTIFICATION</scope>
</reference>
<dbReference type="EnsemblPlants" id="MELO3C000323.2.1">
    <property type="protein sequence ID" value="MELO3C000323.2.1"/>
    <property type="gene ID" value="MELO3C000323.2"/>
</dbReference>
<protein>
    <submittedName>
        <fullName evidence="2">Uncharacterized protein</fullName>
    </submittedName>
</protein>
<organism evidence="2">
    <name type="scientific">Cucumis melo</name>
    <name type="common">Muskmelon</name>
    <dbReference type="NCBI Taxonomy" id="3656"/>
    <lineage>
        <taxon>Eukaryota</taxon>
        <taxon>Viridiplantae</taxon>
        <taxon>Streptophyta</taxon>
        <taxon>Embryophyta</taxon>
        <taxon>Tracheophyta</taxon>
        <taxon>Spermatophyta</taxon>
        <taxon>Magnoliopsida</taxon>
        <taxon>eudicotyledons</taxon>
        <taxon>Gunneridae</taxon>
        <taxon>Pentapetalae</taxon>
        <taxon>rosids</taxon>
        <taxon>fabids</taxon>
        <taxon>Cucurbitales</taxon>
        <taxon>Cucurbitaceae</taxon>
        <taxon>Benincaseae</taxon>
        <taxon>Cucumis</taxon>
    </lineage>
</organism>
<proteinExistence type="predicted"/>
<name>A0A9I9CC39_CUCME</name>
<feature type="compositionally biased region" description="Basic and acidic residues" evidence="1">
    <location>
        <begin position="78"/>
        <end position="99"/>
    </location>
</feature>
<evidence type="ECO:0000256" key="1">
    <source>
        <dbReference type="SAM" id="MobiDB-lite"/>
    </source>
</evidence>
<feature type="region of interest" description="Disordered" evidence="1">
    <location>
        <begin position="78"/>
        <end position="113"/>
    </location>
</feature>
<accession>A0A9I9CC39</accession>
<evidence type="ECO:0000313" key="2">
    <source>
        <dbReference type="EnsemblPlants" id="MELO3C000323.2.1"/>
    </source>
</evidence>
<dbReference type="Gramene" id="MELO3C000323.2.1">
    <property type="protein sequence ID" value="MELO3C000323.2.1"/>
    <property type="gene ID" value="MELO3C000323.2"/>
</dbReference>
<dbReference type="AlphaFoldDB" id="A0A9I9CC39"/>